<reference evidence="2" key="1">
    <citation type="submission" date="2023-03" db="EMBL/GenBank/DDBJ databases">
        <title>Massive genome expansion in bonnet fungi (Mycena s.s.) driven by repeated elements and novel gene families across ecological guilds.</title>
        <authorList>
            <consortium name="Lawrence Berkeley National Laboratory"/>
            <person name="Harder C.B."/>
            <person name="Miyauchi S."/>
            <person name="Viragh M."/>
            <person name="Kuo A."/>
            <person name="Thoen E."/>
            <person name="Andreopoulos B."/>
            <person name="Lu D."/>
            <person name="Skrede I."/>
            <person name="Drula E."/>
            <person name="Henrissat B."/>
            <person name="Morin E."/>
            <person name="Kohler A."/>
            <person name="Barry K."/>
            <person name="LaButti K."/>
            <person name="Morin E."/>
            <person name="Salamov A."/>
            <person name="Lipzen A."/>
            <person name="Mereny Z."/>
            <person name="Hegedus B."/>
            <person name="Baldrian P."/>
            <person name="Stursova M."/>
            <person name="Weitz H."/>
            <person name="Taylor A."/>
            <person name="Grigoriev I.V."/>
            <person name="Nagy L.G."/>
            <person name="Martin F."/>
            <person name="Kauserud H."/>
        </authorList>
    </citation>
    <scope>NUCLEOTIDE SEQUENCE</scope>
    <source>
        <strain evidence="2">CBHHK067</strain>
    </source>
</reference>
<gene>
    <name evidence="2" type="ORF">B0H17DRAFT_429480</name>
</gene>
<protein>
    <submittedName>
        <fullName evidence="2">Uncharacterized protein</fullName>
    </submittedName>
</protein>
<sequence>MHSRFGRSSTPLLLPFLSPALPPWSRPCLPPPPPLTSPLLLLLHPAPPRPTTARRLSRAFLFLFLFLVPALHPPSTVHPIPSSIRHVCRYLRALPRIHDTLRLVLWPRLLSFPVPSFARLPRSTLSSFPYAFPVCPFSSSQHHGHRHLHASSTPTPLRSLPISHTLALSFPFLSSNLIPPTEVVEEKAALRSALRGECGAAELRSGSSLSLTHGRSGSQASFGGGGGGGGGGCPASSQGSCPERLTRSRSEVGTLSPRARMSPPRPTSPPRRRTTTSRSCPRRRGSRARRTHARCRSLDLDLLRARDDNADSHSSSPARSPPAPSDPWAGA</sequence>
<comment type="caution">
    <text evidence="2">The sequence shown here is derived from an EMBL/GenBank/DDBJ whole genome shotgun (WGS) entry which is preliminary data.</text>
</comment>
<feature type="compositionally biased region" description="Gly residues" evidence="1">
    <location>
        <begin position="222"/>
        <end position="233"/>
    </location>
</feature>
<feature type="compositionally biased region" description="Polar residues" evidence="1">
    <location>
        <begin position="205"/>
        <end position="215"/>
    </location>
</feature>
<name>A0AAD7FXR4_MYCRO</name>
<evidence type="ECO:0000256" key="1">
    <source>
        <dbReference type="SAM" id="MobiDB-lite"/>
    </source>
</evidence>
<keyword evidence="3" id="KW-1185">Reference proteome</keyword>
<dbReference type="AlphaFoldDB" id="A0AAD7FXR4"/>
<feature type="region of interest" description="Disordered" evidence="1">
    <location>
        <begin position="205"/>
        <end position="331"/>
    </location>
</feature>
<accession>A0AAD7FXR4</accession>
<dbReference type="EMBL" id="JARKIE010000377">
    <property type="protein sequence ID" value="KAJ7648536.1"/>
    <property type="molecule type" value="Genomic_DNA"/>
</dbReference>
<organism evidence="2 3">
    <name type="scientific">Mycena rosella</name>
    <name type="common">Pink bonnet</name>
    <name type="synonym">Agaricus rosellus</name>
    <dbReference type="NCBI Taxonomy" id="1033263"/>
    <lineage>
        <taxon>Eukaryota</taxon>
        <taxon>Fungi</taxon>
        <taxon>Dikarya</taxon>
        <taxon>Basidiomycota</taxon>
        <taxon>Agaricomycotina</taxon>
        <taxon>Agaricomycetes</taxon>
        <taxon>Agaricomycetidae</taxon>
        <taxon>Agaricales</taxon>
        <taxon>Marasmiineae</taxon>
        <taxon>Mycenaceae</taxon>
        <taxon>Mycena</taxon>
    </lineage>
</organism>
<evidence type="ECO:0000313" key="3">
    <source>
        <dbReference type="Proteomes" id="UP001221757"/>
    </source>
</evidence>
<evidence type="ECO:0000313" key="2">
    <source>
        <dbReference type="EMBL" id="KAJ7648536.1"/>
    </source>
</evidence>
<dbReference type="Proteomes" id="UP001221757">
    <property type="component" value="Unassembled WGS sequence"/>
</dbReference>
<proteinExistence type="predicted"/>
<feature type="compositionally biased region" description="Basic and acidic residues" evidence="1">
    <location>
        <begin position="296"/>
        <end position="311"/>
    </location>
</feature>
<feature type="compositionally biased region" description="Basic residues" evidence="1">
    <location>
        <begin position="270"/>
        <end position="295"/>
    </location>
</feature>